<dbReference type="PANTHER" id="PTHR45527">
    <property type="entry name" value="NONRIBOSOMAL PEPTIDE SYNTHETASE"/>
    <property type="match status" value="1"/>
</dbReference>
<dbReference type="Pfam" id="PF00501">
    <property type="entry name" value="AMP-binding"/>
    <property type="match status" value="1"/>
</dbReference>
<dbReference type="AlphaFoldDB" id="A0A816FQK1"/>
<dbReference type="InterPro" id="IPR042099">
    <property type="entry name" value="ANL_N_sf"/>
</dbReference>
<protein>
    <recommendedName>
        <fullName evidence="1">AMP-dependent synthetase/ligase domain-containing protein</fullName>
    </recommendedName>
</protein>
<dbReference type="InterPro" id="IPR020845">
    <property type="entry name" value="AMP-binding_CS"/>
</dbReference>
<dbReference type="EMBL" id="CAJNOI010005182">
    <property type="protein sequence ID" value="CAF1561094.1"/>
    <property type="molecule type" value="Genomic_DNA"/>
</dbReference>
<dbReference type="Proteomes" id="UP000663877">
    <property type="component" value="Unassembled WGS sequence"/>
</dbReference>
<evidence type="ECO:0000313" key="2">
    <source>
        <dbReference type="EMBL" id="CAF1561094.1"/>
    </source>
</evidence>
<evidence type="ECO:0000313" key="4">
    <source>
        <dbReference type="Proteomes" id="UP000663832"/>
    </source>
</evidence>
<proteinExistence type="predicted"/>
<dbReference type="PROSITE" id="PS00455">
    <property type="entry name" value="AMP_BINDING"/>
    <property type="match status" value="1"/>
</dbReference>
<dbReference type="Proteomes" id="UP000663832">
    <property type="component" value="Unassembled WGS sequence"/>
</dbReference>
<reference evidence="3" key="1">
    <citation type="submission" date="2021-02" db="EMBL/GenBank/DDBJ databases">
        <authorList>
            <person name="Nowell W R."/>
        </authorList>
    </citation>
    <scope>NUCLEOTIDE SEQUENCE</scope>
</reference>
<keyword evidence="4" id="KW-1185">Reference proteome</keyword>
<name>A0A816FQK1_9BILA</name>
<dbReference type="GO" id="GO:0044550">
    <property type="term" value="P:secondary metabolite biosynthetic process"/>
    <property type="evidence" value="ECO:0007669"/>
    <property type="project" value="TreeGrafter"/>
</dbReference>
<dbReference type="GO" id="GO:0043041">
    <property type="term" value="P:amino acid activation for nonribosomal peptide biosynthetic process"/>
    <property type="evidence" value="ECO:0007669"/>
    <property type="project" value="TreeGrafter"/>
</dbReference>
<evidence type="ECO:0000313" key="3">
    <source>
        <dbReference type="EMBL" id="CAF1664817.1"/>
    </source>
</evidence>
<feature type="domain" description="AMP-dependent synthetase/ligase" evidence="1">
    <location>
        <begin position="25"/>
        <end position="172"/>
    </location>
</feature>
<evidence type="ECO:0000259" key="1">
    <source>
        <dbReference type="Pfam" id="PF00501"/>
    </source>
</evidence>
<dbReference type="OrthoDB" id="416786at2759"/>
<dbReference type="EMBL" id="CAJNOM010005586">
    <property type="protein sequence ID" value="CAF1664817.1"/>
    <property type="molecule type" value="Genomic_DNA"/>
</dbReference>
<accession>A0A816FQK1</accession>
<gene>
    <name evidence="2" type="ORF">BJG266_LOCUS46957</name>
    <name evidence="3" type="ORF">QVE165_LOCUS63996</name>
</gene>
<sequence length="197" mass="21564">MQSMNNTEVSFSSSVTCIHHAFVYQVIKNPQKLAVELDEQSLTYAELLHYVQVLSLILLTDYLITPGEVVIGILSIALVGGAYCPLSSRDPPQRLQVLVNQAHSRLVMVHSITAAAFSSGILSLNIESVIHLEERSYKINLNKLSDVPVTPENVVFVIFTSGSTGIPKAVNIITVAFDVFSYTFFLKIGSVTASKLH</sequence>
<comment type="caution">
    <text evidence="3">The sequence shown here is derived from an EMBL/GenBank/DDBJ whole genome shotgun (WGS) entry which is preliminary data.</text>
</comment>
<dbReference type="InterPro" id="IPR000873">
    <property type="entry name" value="AMP-dep_synth/lig_dom"/>
</dbReference>
<dbReference type="SUPFAM" id="SSF56801">
    <property type="entry name" value="Acetyl-CoA synthetase-like"/>
    <property type="match status" value="1"/>
</dbReference>
<dbReference type="PANTHER" id="PTHR45527:SF1">
    <property type="entry name" value="FATTY ACID SYNTHASE"/>
    <property type="match status" value="1"/>
</dbReference>
<dbReference type="GO" id="GO:0005737">
    <property type="term" value="C:cytoplasm"/>
    <property type="evidence" value="ECO:0007669"/>
    <property type="project" value="TreeGrafter"/>
</dbReference>
<organism evidence="3 4">
    <name type="scientific">Adineta steineri</name>
    <dbReference type="NCBI Taxonomy" id="433720"/>
    <lineage>
        <taxon>Eukaryota</taxon>
        <taxon>Metazoa</taxon>
        <taxon>Spiralia</taxon>
        <taxon>Gnathifera</taxon>
        <taxon>Rotifera</taxon>
        <taxon>Eurotatoria</taxon>
        <taxon>Bdelloidea</taxon>
        <taxon>Adinetida</taxon>
        <taxon>Adinetidae</taxon>
        <taxon>Adineta</taxon>
    </lineage>
</organism>
<dbReference type="GO" id="GO:0031177">
    <property type="term" value="F:phosphopantetheine binding"/>
    <property type="evidence" value="ECO:0007669"/>
    <property type="project" value="TreeGrafter"/>
</dbReference>
<dbReference type="Gene3D" id="3.40.50.12780">
    <property type="entry name" value="N-terminal domain of ligase-like"/>
    <property type="match status" value="1"/>
</dbReference>